<dbReference type="Pfam" id="PF12771">
    <property type="entry name" value="SusD-like_2"/>
    <property type="match status" value="1"/>
</dbReference>
<comment type="caution">
    <text evidence="1">The sequence shown here is derived from an EMBL/GenBank/DDBJ whole genome shotgun (WGS) entry which is preliminary data.</text>
</comment>
<evidence type="ECO:0000313" key="1">
    <source>
        <dbReference type="EMBL" id="KAA2244594.1"/>
    </source>
</evidence>
<reference evidence="1 2" key="1">
    <citation type="submission" date="2019-09" db="EMBL/GenBank/DDBJ databases">
        <title>Chitinophaga ginsengihumi sp. nov., isolated from soil of ginseng rhizosphere.</title>
        <authorList>
            <person name="Lee J."/>
        </authorList>
    </citation>
    <scope>NUCLEOTIDE SEQUENCE [LARGE SCALE GENOMIC DNA]</scope>
    <source>
        <strain evidence="1 2">BN140078</strain>
    </source>
</reference>
<protein>
    <submittedName>
        <fullName evidence="1">SusD/RagB family nutrient-binding outer membrane lipoprotein</fullName>
    </submittedName>
</protein>
<dbReference type="InterPro" id="IPR041662">
    <property type="entry name" value="SusD-like_2"/>
</dbReference>
<dbReference type="EMBL" id="VUOC01000001">
    <property type="protein sequence ID" value="KAA2244594.1"/>
    <property type="molecule type" value="Genomic_DNA"/>
</dbReference>
<evidence type="ECO:0000313" key="2">
    <source>
        <dbReference type="Proteomes" id="UP000324611"/>
    </source>
</evidence>
<dbReference type="SUPFAM" id="SSF48452">
    <property type="entry name" value="TPR-like"/>
    <property type="match status" value="1"/>
</dbReference>
<dbReference type="Proteomes" id="UP000324611">
    <property type="component" value="Unassembled WGS sequence"/>
</dbReference>
<dbReference type="Gene3D" id="1.25.40.390">
    <property type="match status" value="1"/>
</dbReference>
<reference evidence="1 2" key="2">
    <citation type="submission" date="2019-09" db="EMBL/GenBank/DDBJ databases">
        <authorList>
            <person name="Jin C."/>
        </authorList>
    </citation>
    <scope>NUCLEOTIDE SEQUENCE [LARGE SCALE GENOMIC DNA]</scope>
    <source>
        <strain evidence="1 2">BN140078</strain>
    </source>
</reference>
<dbReference type="AlphaFoldDB" id="A0A5B2W0F6"/>
<gene>
    <name evidence="1" type="ORF">F0L74_01060</name>
</gene>
<dbReference type="PROSITE" id="PS51257">
    <property type="entry name" value="PROKAR_LIPOPROTEIN"/>
    <property type="match status" value="1"/>
</dbReference>
<name>A0A5B2W0F6_9BACT</name>
<sequence>MLTQYLKYSCYVLLLGCLAISGCQKLEDINHDPTKPTVTQPQYLLTGAEKSAMDILYAGPQNGRIGMPYAQYWTGNDKANDSRYLLDELINTNLWNTLYTVSLHNLDEIIKMNRAKPITESTNQIAIAQIFKAWIMQILADAYGNVPYQDAYKLDQGIFRPKYDGAKAIYAALLDTLKTQVAALDPAAGSFSNGDVIYNGNVDSWKKLGHSLMLRLAIRMVDADGEAANARAIIEQNYQAAMTSQADDAVFQYIAVAPNKYPYNDSERELSEFFVSATMVDYLKSLNDPRLGVYVRPSKIDTVYRGLPYGTSETEPSRLPPGNYSYPGTRIYAADARGFVMTYSEVEFILAEASARGFATGDAATHYTNGIKASMATWGITAADTINAYLARVPYDQADWRNVIGSQKWLALYPQGFQGWFERVRLNFKKPGGEPLFIAPASGTLDSKVPFVPYRLTYPVSEQQQNTQNYTQAANDIGGDTKGTKLWWNKNN</sequence>
<dbReference type="InterPro" id="IPR011990">
    <property type="entry name" value="TPR-like_helical_dom_sf"/>
</dbReference>
<organism evidence="1 2">
    <name type="scientific">Chitinophaga agrisoli</name>
    <dbReference type="NCBI Taxonomy" id="2607653"/>
    <lineage>
        <taxon>Bacteria</taxon>
        <taxon>Pseudomonadati</taxon>
        <taxon>Bacteroidota</taxon>
        <taxon>Chitinophagia</taxon>
        <taxon>Chitinophagales</taxon>
        <taxon>Chitinophagaceae</taxon>
        <taxon>Chitinophaga</taxon>
    </lineage>
</organism>
<keyword evidence="1" id="KW-0449">Lipoprotein</keyword>
<keyword evidence="2" id="KW-1185">Reference proteome</keyword>
<accession>A0A5B2W0F6</accession>
<dbReference type="RefSeq" id="WP_149835991.1">
    <property type="nucleotide sequence ID" value="NZ_VUOC01000001.1"/>
</dbReference>
<proteinExistence type="predicted"/>